<accession>A0A0C3D1Q7</accession>
<dbReference type="InterPro" id="IPR000073">
    <property type="entry name" value="AB_hydrolase_1"/>
</dbReference>
<dbReference type="InParanoid" id="A0A0C3D1Q7"/>
<sequence length="270" mass="30327">MTTTYQSIPVKGGVNVFYRAAGDPSKPVLVLFHGFPASSHQYRKLIPLLATKYRVIAPDYPGFGFTTAPADYVYTFDALADTTASFLEALNITHCSAYIFDYGAPVAYRLACQGRIKFDAIISQNANAYMEGFGHPFWDPIMALWDSGNAPENRQALRDAAITLEFFKDHYVDGVPEEAIKRFSPDGYTFDFLLASRPGYPEIHLDLFYDYRTNPALYPSFQEYFRSSKVLLLLVWGKNDIAFIATGAEAHRKDRPDAKIVLLDTGHFAL</sequence>
<dbReference type="InterPro" id="IPR029058">
    <property type="entry name" value="AB_hydrolase_fold"/>
</dbReference>
<dbReference type="EMBL" id="KN832872">
    <property type="protein sequence ID" value="KIN05159.1"/>
    <property type="molecule type" value="Genomic_DNA"/>
</dbReference>
<dbReference type="Gene3D" id="3.40.50.1820">
    <property type="entry name" value="alpha/beta hydrolase"/>
    <property type="match status" value="1"/>
</dbReference>
<name>A0A0C3D1Q7_OIDMZ</name>
<evidence type="ECO:0000313" key="3">
    <source>
        <dbReference type="EMBL" id="KIN05159.1"/>
    </source>
</evidence>
<dbReference type="InterPro" id="IPR051340">
    <property type="entry name" value="Haloalkane_dehalogenase"/>
</dbReference>
<dbReference type="AlphaFoldDB" id="A0A0C3D1Q7"/>
<organism evidence="3 4">
    <name type="scientific">Oidiodendron maius (strain Zn)</name>
    <dbReference type="NCBI Taxonomy" id="913774"/>
    <lineage>
        <taxon>Eukaryota</taxon>
        <taxon>Fungi</taxon>
        <taxon>Dikarya</taxon>
        <taxon>Ascomycota</taxon>
        <taxon>Pezizomycotina</taxon>
        <taxon>Leotiomycetes</taxon>
        <taxon>Leotiomycetes incertae sedis</taxon>
        <taxon>Myxotrichaceae</taxon>
        <taxon>Oidiodendron</taxon>
    </lineage>
</organism>
<dbReference type="PANTHER" id="PTHR42977">
    <property type="entry name" value="HYDROLASE-RELATED"/>
    <property type="match status" value="1"/>
</dbReference>
<evidence type="ECO:0000256" key="1">
    <source>
        <dbReference type="ARBA" id="ARBA00022801"/>
    </source>
</evidence>
<feature type="domain" description="AB hydrolase-1" evidence="2">
    <location>
        <begin position="27"/>
        <end position="269"/>
    </location>
</feature>
<evidence type="ECO:0000259" key="2">
    <source>
        <dbReference type="Pfam" id="PF00561"/>
    </source>
</evidence>
<dbReference type="PANTHER" id="PTHR42977:SF3">
    <property type="entry name" value="AB HYDROLASE-1 DOMAIN-CONTAINING PROTEIN"/>
    <property type="match status" value="1"/>
</dbReference>
<protein>
    <recommendedName>
        <fullName evidence="2">AB hydrolase-1 domain-containing protein</fullName>
    </recommendedName>
</protein>
<evidence type="ECO:0000313" key="4">
    <source>
        <dbReference type="Proteomes" id="UP000054321"/>
    </source>
</evidence>
<reference evidence="4" key="2">
    <citation type="submission" date="2015-01" db="EMBL/GenBank/DDBJ databases">
        <title>Evolutionary Origins and Diversification of the Mycorrhizal Mutualists.</title>
        <authorList>
            <consortium name="DOE Joint Genome Institute"/>
            <consortium name="Mycorrhizal Genomics Consortium"/>
            <person name="Kohler A."/>
            <person name="Kuo A."/>
            <person name="Nagy L.G."/>
            <person name="Floudas D."/>
            <person name="Copeland A."/>
            <person name="Barry K.W."/>
            <person name="Cichocki N."/>
            <person name="Veneault-Fourrey C."/>
            <person name="LaButti K."/>
            <person name="Lindquist E.A."/>
            <person name="Lipzen A."/>
            <person name="Lundell T."/>
            <person name="Morin E."/>
            <person name="Murat C."/>
            <person name="Riley R."/>
            <person name="Ohm R."/>
            <person name="Sun H."/>
            <person name="Tunlid A."/>
            <person name="Henrissat B."/>
            <person name="Grigoriev I.V."/>
            <person name="Hibbett D.S."/>
            <person name="Martin F."/>
        </authorList>
    </citation>
    <scope>NUCLEOTIDE SEQUENCE [LARGE SCALE GENOMIC DNA]</scope>
    <source>
        <strain evidence="4">Zn</strain>
    </source>
</reference>
<dbReference type="HOGENOM" id="CLU_020336_35_0_1"/>
<dbReference type="GO" id="GO:0004301">
    <property type="term" value="F:epoxide hydrolase activity"/>
    <property type="evidence" value="ECO:0007669"/>
    <property type="project" value="TreeGrafter"/>
</dbReference>
<dbReference type="Proteomes" id="UP000054321">
    <property type="component" value="Unassembled WGS sequence"/>
</dbReference>
<reference evidence="3 4" key="1">
    <citation type="submission" date="2014-04" db="EMBL/GenBank/DDBJ databases">
        <authorList>
            <consortium name="DOE Joint Genome Institute"/>
            <person name="Kuo A."/>
            <person name="Martino E."/>
            <person name="Perotto S."/>
            <person name="Kohler A."/>
            <person name="Nagy L.G."/>
            <person name="Floudas D."/>
            <person name="Copeland A."/>
            <person name="Barry K.W."/>
            <person name="Cichocki N."/>
            <person name="Veneault-Fourrey C."/>
            <person name="LaButti K."/>
            <person name="Lindquist E.A."/>
            <person name="Lipzen A."/>
            <person name="Lundell T."/>
            <person name="Morin E."/>
            <person name="Murat C."/>
            <person name="Sun H."/>
            <person name="Tunlid A."/>
            <person name="Henrissat B."/>
            <person name="Grigoriev I.V."/>
            <person name="Hibbett D.S."/>
            <person name="Martin F."/>
            <person name="Nordberg H.P."/>
            <person name="Cantor M.N."/>
            <person name="Hua S.X."/>
        </authorList>
    </citation>
    <scope>NUCLEOTIDE SEQUENCE [LARGE SCALE GENOMIC DNA]</scope>
    <source>
        <strain evidence="3 4">Zn</strain>
    </source>
</reference>
<dbReference type="Pfam" id="PF00561">
    <property type="entry name" value="Abhydrolase_1"/>
    <property type="match status" value="1"/>
</dbReference>
<keyword evidence="4" id="KW-1185">Reference proteome</keyword>
<dbReference type="SUPFAM" id="SSF53474">
    <property type="entry name" value="alpha/beta-Hydrolases"/>
    <property type="match status" value="1"/>
</dbReference>
<dbReference type="STRING" id="913774.A0A0C3D1Q7"/>
<dbReference type="OrthoDB" id="6431331at2759"/>
<proteinExistence type="predicted"/>
<keyword evidence="1" id="KW-0378">Hydrolase</keyword>
<gene>
    <name evidence="3" type="ORF">OIDMADRAFT_192870</name>
</gene>